<dbReference type="OrthoDB" id="9781588at2"/>
<proteinExistence type="inferred from homology"/>
<keyword evidence="5" id="KW-0560">Oxidoreductase</keyword>
<dbReference type="Proteomes" id="UP000198703">
    <property type="component" value="Unassembled WGS sequence"/>
</dbReference>
<dbReference type="Gene3D" id="3.90.180.10">
    <property type="entry name" value="Medium-chain alcohol dehydrogenases, catalytic domain"/>
    <property type="match status" value="1"/>
</dbReference>
<dbReference type="GO" id="GO:0046872">
    <property type="term" value="F:metal ion binding"/>
    <property type="evidence" value="ECO:0007669"/>
    <property type="project" value="UniProtKB-KW"/>
</dbReference>
<evidence type="ECO:0000313" key="7">
    <source>
        <dbReference type="Proteomes" id="UP000198703"/>
    </source>
</evidence>
<dbReference type="STRING" id="89524.SAMN05444370_104208"/>
<protein>
    <submittedName>
        <fullName evidence="6">Threonine dehydrogenase</fullName>
    </submittedName>
</protein>
<evidence type="ECO:0000313" key="6">
    <source>
        <dbReference type="EMBL" id="SEA34759.1"/>
    </source>
</evidence>
<dbReference type="GO" id="GO:0016491">
    <property type="term" value="F:oxidoreductase activity"/>
    <property type="evidence" value="ECO:0007669"/>
    <property type="project" value="UniProtKB-KW"/>
</dbReference>
<reference evidence="6 7" key="1">
    <citation type="submission" date="2016-10" db="EMBL/GenBank/DDBJ databases">
        <authorList>
            <person name="de Groot N.N."/>
        </authorList>
    </citation>
    <scope>NUCLEOTIDE SEQUENCE [LARGE SCALE GENOMIC DNA]</scope>
    <source>
        <strain evidence="6 7">DSM 15345</strain>
    </source>
</reference>
<accession>A0A1H4AFG6</accession>
<evidence type="ECO:0000256" key="4">
    <source>
        <dbReference type="ARBA" id="ARBA00022833"/>
    </source>
</evidence>
<comment type="similarity">
    <text evidence="2">Belongs to the zinc-containing alcohol dehydrogenase family.</text>
</comment>
<dbReference type="InterPro" id="IPR036291">
    <property type="entry name" value="NAD(P)-bd_dom_sf"/>
</dbReference>
<keyword evidence="3" id="KW-0479">Metal-binding</keyword>
<sequence length="316" mass="33367">MKAQALWWEAAGRAALREEAVRPGPGDAVVRTLWSGVSRGTERLVGEGRVPQSEQGRMRAPNQAGDFPFPVKYGYCAVGRVEDGPPELIGRDVFSLHPHQTLFAAPAASLVALPEGLPARRAVLAANMETALNAAWDARVGPGDRVAVMGAGAVGLLVAALCARIPGVEATVWDVLAQRGDIAAQLGVKFDEPPAACDVAFNASASAAGLARALESLGPEGTLVEMSWHGAGETPLPLGGAFHSQRLRIVSSQVGSLPPARRPRWSHRRRLETALRLLLDDRLDVLIDEEIAFEDAPAALPAALARGGLATVIRYD</sequence>
<evidence type="ECO:0000256" key="5">
    <source>
        <dbReference type="ARBA" id="ARBA00023002"/>
    </source>
</evidence>
<keyword evidence="7" id="KW-1185">Reference proteome</keyword>
<dbReference type="SUPFAM" id="SSF51735">
    <property type="entry name" value="NAD(P)-binding Rossmann-fold domains"/>
    <property type="match status" value="1"/>
</dbReference>
<dbReference type="RefSeq" id="WP_093252147.1">
    <property type="nucleotide sequence ID" value="NZ_FNQM01000004.1"/>
</dbReference>
<dbReference type="SUPFAM" id="SSF50129">
    <property type="entry name" value="GroES-like"/>
    <property type="match status" value="1"/>
</dbReference>
<keyword evidence="4" id="KW-0862">Zinc</keyword>
<dbReference type="CDD" id="cd08255">
    <property type="entry name" value="2-desacetyl-2-hydroxyethyl_bacteriochlorophyllide_like"/>
    <property type="match status" value="1"/>
</dbReference>
<evidence type="ECO:0000256" key="1">
    <source>
        <dbReference type="ARBA" id="ARBA00001947"/>
    </source>
</evidence>
<organism evidence="6 7">
    <name type="scientific">Rubrimonas cliftonensis</name>
    <dbReference type="NCBI Taxonomy" id="89524"/>
    <lineage>
        <taxon>Bacteria</taxon>
        <taxon>Pseudomonadati</taxon>
        <taxon>Pseudomonadota</taxon>
        <taxon>Alphaproteobacteria</taxon>
        <taxon>Rhodobacterales</taxon>
        <taxon>Paracoccaceae</taxon>
        <taxon>Rubrimonas</taxon>
    </lineage>
</organism>
<dbReference type="EMBL" id="FNQM01000004">
    <property type="protein sequence ID" value="SEA34759.1"/>
    <property type="molecule type" value="Genomic_DNA"/>
</dbReference>
<evidence type="ECO:0000256" key="2">
    <source>
        <dbReference type="ARBA" id="ARBA00008072"/>
    </source>
</evidence>
<evidence type="ECO:0000256" key="3">
    <source>
        <dbReference type="ARBA" id="ARBA00022723"/>
    </source>
</evidence>
<dbReference type="PANTHER" id="PTHR43350:SF19">
    <property type="entry name" value="D-GULOSIDE 3-DEHYDROGENASE"/>
    <property type="match status" value="1"/>
</dbReference>
<dbReference type="PANTHER" id="PTHR43350">
    <property type="entry name" value="NAD-DEPENDENT ALCOHOL DEHYDROGENASE"/>
    <property type="match status" value="1"/>
</dbReference>
<name>A0A1H4AFG6_9RHOB</name>
<comment type="cofactor">
    <cofactor evidence="1">
        <name>Zn(2+)</name>
        <dbReference type="ChEBI" id="CHEBI:29105"/>
    </cofactor>
</comment>
<dbReference type="InterPro" id="IPR011032">
    <property type="entry name" value="GroES-like_sf"/>
</dbReference>
<gene>
    <name evidence="6" type="ORF">SAMN05444370_104208</name>
</gene>
<dbReference type="AlphaFoldDB" id="A0A1H4AFG6"/>